<name>A0AAE0SQB5_9BIVA</name>
<evidence type="ECO:0000256" key="6">
    <source>
        <dbReference type="ARBA" id="ARBA00023136"/>
    </source>
</evidence>
<dbReference type="PANTHER" id="PTHR43427">
    <property type="entry name" value="CHLORIDE CHANNEL PROTEIN CLC-E"/>
    <property type="match status" value="1"/>
</dbReference>
<keyword evidence="9" id="KW-0407">Ion channel</keyword>
<keyword evidence="8 11" id="KW-0868">Chloride</keyword>
<proteinExistence type="inferred from homology"/>
<evidence type="ECO:0000256" key="8">
    <source>
        <dbReference type="ARBA" id="ARBA00023214"/>
    </source>
</evidence>
<reference evidence="13" key="1">
    <citation type="journal article" date="2021" name="Genome Biol. Evol.">
        <title>A High-Quality Reference Genome for a Parasitic Bivalve with Doubly Uniparental Inheritance (Bivalvia: Unionida).</title>
        <authorList>
            <person name="Smith C.H."/>
        </authorList>
    </citation>
    <scope>NUCLEOTIDE SEQUENCE</scope>
    <source>
        <strain evidence="13">CHS0354</strain>
    </source>
</reference>
<evidence type="ECO:0000256" key="4">
    <source>
        <dbReference type="ARBA" id="ARBA00022989"/>
    </source>
</evidence>
<dbReference type="SUPFAM" id="SSF54631">
    <property type="entry name" value="CBS-domain pair"/>
    <property type="match status" value="1"/>
</dbReference>
<evidence type="ECO:0000259" key="12">
    <source>
        <dbReference type="PROSITE" id="PS51371"/>
    </source>
</evidence>
<keyword evidence="6 11" id="KW-0472">Membrane</keyword>
<dbReference type="Pfam" id="PF00571">
    <property type="entry name" value="CBS"/>
    <property type="match status" value="2"/>
</dbReference>
<dbReference type="PROSITE" id="PS51371">
    <property type="entry name" value="CBS"/>
    <property type="match status" value="1"/>
</dbReference>
<evidence type="ECO:0000256" key="5">
    <source>
        <dbReference type="ARBA" id="ARBA00023065"/>
    </source>
</evidence>
<keyword evidence="5 11" id="KW-0406">Ion transport</keyword>
<accession>A0AAE0SQB5</accession>
<keyword evidence="7" id="KW-0869">Chloride channel</keyword>
<evidence type="ECO:0000256" key="9">
    <source>
        <dbReference type="ARBA" id="ARBA00023303"/>
    </source>
</evidence>
<dbReference type="InterPro" id="IPR005265">
    <property type="entry name" value="HemJ-like"/>
</dbReference>
<evidence type="ECO:0000256" key="2">
    <source>
        <dbReference type="ARBA" id="ARBA00022448"/>
    </source>
</evidence>
<feature type="transmembrane region" description="Helical" evidence="11">
    <location>
        <begin position="475"/>
        <end position="497"/>
    </location>
</feature>
<comment type="similarity">
    <text evidence="11">Belongs to the chloride channel (TC 2.A.49) family.</text>
</comment>
<dbReference type="Gene3D" id="1.10.3080.10">
    <property type="entry name" value="Clc chloride channel"/>
    <property type="match status" value="1"/>
</dbReference>
<protein>
    <recommendedName>
        <fullName evidence="11">Chloride channel protein</fullName>
    </recommendedName>
</protein>
<feature type="transmembrane region" description="Helical" evidence="11">
    <location>
        <begin position="542"/>
        <end position="560"/>
    </location>
</feature>
<keyword evidence="4 11" id="KW-1133">Transmembrane helix</keyword>
<keyword evidence="3 11" id="KW-0812">Transmembrane</keyword>
<feature type="transmembrane region" description="Helical" evidence="11">
    <location>
        <begin position="119"/>
        <end position="142"/>
    </location>
</feature>
<gene>
    <name evidence="13" type="ORF">CHS0354_027364</name>
</gene>
<evidence type="ECO:0000256" key="10">
    <source>
        <dbReference type="PROSITE-ProRule" id="PRU00703"/>
    </source>
</evidence>
<comment type="caution">
    <text evidence="13">The sequence shown here is derived from an EMBL/GenBank/DDBJ whole genome shotgun (WGS) entry which is preliminary data.</text>
</comment>
<dbReference type="GO" id="GO:0005254">
    <property type="term" value="F:chloride channel activity"/>
    <property type="evidence" value="ECO:0007669"/>
    <property type="project" value="UniProtKB-UniRule"/>
</dbReference>
<keyword evidence="10" id="KW-0129">CBS domain</keyword>
<evidence type="ECO:0000313" key="13">
    <source>
        <dbReference type="EMBL" id="KAK3596094.1"/>
    </source>
</evidence>
<reference evidence="13" key="2">
    <citation type="journal article" date="2021" name="Genome Biol. Evol.">
        <title>Developing a high-quality reference genome for a parasitic bivalve with doubly uniparental inheritance (Bivalvia: Unionida).</title>
        <authorList>
            <person name="Smith C.H."/>
        </authorList>
    </citation>
    <scope>NUCLEOTIDE SEQUENCE</scope>
    <source>
        <strain evidence="13">CHS0354</strain>
        <tissue evidence="13">Mantle</tissue>
    </source>
</reference>
<dbReference type="AlphaFoldDB" id="A0AAE0SQB5"/>
<dbReference type="InterPro" id="IPR050368">
    <property type="entry name" value="ClC-type_chloride_channel"/>
</dbReference>
<dbReference type="InterPro" id="IPR014743">
    <property type="entry name" value="Cl-channel_core"/>
</dbReference>
<feature type="transmembrane region" description="Helical" evidence="11">
    <location>
        <begin position="80"/>
        <end position="99"/>
    </location>
</feature>
<comment type="caution">
    <text evidence="11">Lacks conserved residue(s) required for the propagation of feature annotation.</text>
</comment>
<dbReference type="PRINTS" id="PR00762">
    <property type="entry name" value="CLCHANNEL"/>
</dbReference>
<feature type="transmembrane region" description="Helical" evidence="11">
    <location>
        <begin position="503"/>
        <end position="522"/>
    </location>
</feature>
<dbReference type="GO" id="GO:0034707">
    <property type="term" value="C:chloride channel complex"/>
    <property type="evidence" value="ECO:0007669"/>
    <property type="project" value="UniProtKB-KW"/>
</dbReference>
<keyword evidence="14" id="KW-1185">Reference proteome</keyword>
<evidence type="ECO:0000256" key="3">
    <source>
        <dbReference type="ARBA" id="ARBA00022692"/>
    </source>
</evidence>
<keyword evidence="2 11" id="KW-0813">Transport</keyword>
<dbReference type="InterPro" id="IPR001807">
    <property type="entry name" value="ClC"/>
</dbReference>
<feature type="transmembrane region" description="Helical" evidence="11">
    <location>
        <begin position="193"/>
        <end position="214"/>
    </location>
</feature>
<sequence length="564" mass="61571">MICSAITIGSGGSAGVEGPSAQIGGAVGSSVGRFFKMSSSRVRALISCGAAAGLAAQFNAPITGILFAQEVIMMGKLEMDVFSAIVIASGVATMISRTHATGKPLFGFFEYTSSAFTDIILYALMGLLIGLLAFAFIRVFLYTKDLFKGIRLPMVVKMLLGSLIVGLMGLFQPGVMGDGYEYILRALRTPIEINFYVLGFLVVMKMIATSVTLGSGNFGGVFAPSLFIGAMFGGFFAGVVNIILPSVGIPEGSYALIGMGAFLAATTHAPLTSIFLLFEITGNYEVIVPVMISSVIGMMVCKNFSPESIDTAELARKGIRLHQGQEVSVLSSIKVEEIMNKDYETVSEHALFSEFIRMIQHGKQQYYPVMNRAEEFVGIVSLQDVREFMMDDGLEDLVLISEIMETRLITLHPEETLDRAMEKFTLKDIEVLPVVAPDNPWMSAIFYMPRILVHYSEGLSAGEDVRRLAIMGKKLYRFGTGLAVLGITSGSILWLYYGIGGNWMNIKLGAVALLIGYHTFCIREFKRIARGGIPYSGKFYRIYNEISVLLLLLILIMVIMKPEF</sequence>
<dbReference type="InterPro" id="IPR000644">
    <property type="entry name" value="CBS_dom"/>
</dbReference>
<dbReference type="Pfam" id="PF03653">
    <property type="entry name" value="UPF0093"/>
    <property type="match status" value="1"/>
</dbReference>
<feature type="domain" description="CBS" evidence="12">
    <location>
        <begin position="339"/>
        <end position="397"/>
    </location>
</feature>
<comment type="subcellular location">
    <subcellularLocation>
        <location evidence="1 11">Membrane</location>
        <topology evidence="1 11">Multi-pass membrane protein</topology>
    </subcellularLocation>
</comment>
<dbReference type="PANTHER" id="PTHR43427:SF6">
    <property type="entry name" value="CHLORIDE CHANNEL PROTEIN CLC-E"/>
    <property type="match status" value="1"/>
</dbReference>
<dbReference type="CDD" id="cd00400">
    <property type="entry name" value="Voltage_gated_ClC"/>
    <property type="match status" value="1"/>
</dbReference>
<evidence type="ECO:0000256" key="11">
    <source>
        <dbReference type="RuleBase" id="RU361221"/>
    </source>
</evidence>
<reference evidence="13" key="3">
    <citation type="submission" date="2023-05" db="EMBL/GenBank/DDBJ databases">
        <authorList>
            <person name="Smith C.H."/>
        </authorList>
    </citation>
    <scope>NUCLEOTIDE SEQUENCE</scope>
    <source>
        <strain evidence="13">CHS0354</strain>
        <tissue evidence="13">Mantle</tissue>
    </source>
</reference>
<organism evidence="13 14">
    <name type="scientific">Potamilus streckersoni</name>
    <dbReference type="NCBI Taxonomy" id="2493646"/>
    <lineage>
        <taxon>Eukaryota</taxon>
        <taxon>Metazoa</taxon>
        <taxon>Spiralia</taxon>
        <taxon>Lophotrochozoa</taxon>
        <taxon>Mollusca</taxon>
        <taxon>Bivalvia</taxon>
        <taxon>Autobranchia</taxon>
        <taxon>Heteroconchia</taxon>
        <taxon>Palaeoheterodonta</taxon>
        <taxon>Unionida</taxon>
        <taxon>Unionoidea</taxon>
        <taxon>Unionidae</taxon>
        <taxon>Ambleminae</taxon>
        <taxon>Lampsilini</taxon>
        <taxon>Potamilus</taxon>
    </lineage>
</organism>
<evidence type="ECO:0000313" key="14">
    <source>
        <dbReference type="Proteomes" id="UP001195483"/>
    </source>
</evidence>
<dbReference type="InterPro" id="IPR046342">
    <property type="entry name" value="CBS_dom_sf"/>
</dbReference>
<dbReference type="EMBL" id="JAEAOA010001653">
    <property type="protein sequence ID" value="KAK3596094.1"/>
    <property type="molecule type" value="Genomic_DNA"/>
</dbReference>
<dbReference type="Gene3D" id="3.10.580.10">
    <property type="entry name" value="CBS-domain"/>
    <property type="match status" value="1"/>
</dbReference>
<feature type="transmembrane region" description="Helical" evidence="11">
    <location>
        <begin position="154"/>
        <end position="173"/>
    </location>
</feature>
<feature type="transmembrane region" description="Helical" evidence="11">
    <location>
        <begin position="256"/>
        <end position="278"/>
    </location>
</feature>
<evidence type="ECO:0000256" key="7">
    <source>
        <dbReference type="ARBA" id="ARBA00023173"/>
    </source>
</evidence>
<dbReference type="SUPFAM" id="SSF81340">
    <property type="entry name" value="Clc chloride channel"/>
    <property type="match status" value="1"/>
</dbReference>
<dbReference type="Proteomes" id="UP001195483">
    <property type="component" value="Unassembled WGS sequence"/>
</dbReference>
<evidence type="ECO:0000256" key="1">
    <source>
        <dbReference type="ARBA" id="ARBA00004141"/>
    </source>
</evidence>
<dbReference type="Pfam" id="PF00654">
    <property type="entry name" value="Voltage_CLC"/>
    <property type="match status" value="1"/>
</dbReference>
<feature type="transmembrane region" description="Helical" evidence="11">
    <location>
        <begin position="221"/>
        <end position="244"/>
    </location>
</feature>